<dbReference type="PANTHER" id="PTHR22793">
    <property type="entry name" value="MYOCARDIN-RELATED TRANSCRIPTION FACTOR-RELATED"/>
    <property type="match status" value="1"/>
</dbReference>
<dbReference type="PROSITE" id="PS51073">
    <property type="entry name" value="RPEL"/>
    <property type="match status" value="2"/>
</dbReference>
<dbReference type="Proteomes" id="UP000078113">
    <property type="component" value="Unassembled WGS sequence"/>
</dbReference>
<dbReference type="EMBL" id="LWDG02000214">
    <property type="protein sequence ID" value="KAE8267591.1"/>
    <property type="molecule type" value="Genomic_DNA"/>
</dbReference>
<keyword evidence="3" id="KW-0539">Nucleus</keyword>
<feature type="repeat" description="RPEL" evidence="4">
    <location>
        <begin position="80"/>
        <end position="105"/>
    </location>
</feature>
<comment type="subcellular location">
    <subcellularLocation>
        <location evidence="1">Nucleus</location>
    </subcellularLocation>
</comment>
<name>A0A8X7N8Q9_9BASI</name>
<evidence type="ECO:0008006" key="8">
    <source>
        <dbReference type="Google" id="ProtNLM"/>
    </source>
</evidence>
<organism evidence="6 7">
    <name type="scientific">Tilletia walkeri</name>
    <dbReference type="NCBI Taxonomy" id="117179"/>
    <lineage>
        <taxon>Eukaryota</taxon>
        <taxon>Fungi</taxon>
        <taxon>Dikarya</taxon>
        <taxon>Basidiomycota</taxon>
        <taxon>Ustilaginomycotina</taxon>
        <taxon>Exobasidiomycetes</taxon>
        <taxon>Tilletiales</taxon>
        <taxon>Tilletiaceae</taxon>
        <taxon>Tilletia</taxon>
    </lineage>
</organism>
<dbReference type="Pfam" id="PF02755">
    <property type="entry name" value="RPEL"/>
    <property type="match status" value="1"/>
</dbReference>
<dbReference type="InterPro" id="IPR043451">
    <property type="entry name" value="Myocardin-like"/>
</dbReference>
<dbReference type="Gene3D" id="6.10.140.2040">
    <property type="match status" value="1"/>
</dbReference>
<feature type="compositionally biased region" description="Basic and acidic residues" evidence="5">
    <location>
        <begin position="128"/>
        <end position="141"/>
    </location>
</feature>
<dbReference type="PANTHER" id="PTHR22793:SF12">
    <property type="entry name" value="MYOCARDIN-RELATED TRANSCRIPTION FACTOR, ISOFORM H"/>
    <property type="match status" value="1"/>
</dbReference>
<keyword evidence="2" id="KW-0677">Repeat</keyword>
<accession>A0A8X7N8Q9</accession>
<dbReference type="GO" id="GO:0045944">
    <property type="term" value="P:positive regulation of transcription by RNA polymerase II"/>
    <property type="evidence" value="ECO:0007669"/>
    <property type="project" value="TreeGrafter"/>
</dbReference>
<feature type="region of interest" description="Disordered" evidence="5">
    <location>
        <begin position="128"/>
        <end position="149"/>
    </location>
</feature>
<proteinExistence type="predicted"/>
<protein>
    <recommendedName>
        <fullName evidence="8">RPEL repeat protein</fullName>
    </recommendedName>
</protein>
<dbReference type="GO" id="GO:0005634">
    <property type="term" value="C:nucleus"/>
    <property type="evidence" value="ECO:0007669"/>
    <property type="project" value="UniProtKB-SubCell"/>
</dbReference>
<sequence>MASNPSETTSAAPAAGEQVQQVQIDDSHIDPQANSSKLEKLLQNRTDAQTLQEQNILKNSTVAPALQAAQADLQKHRLEDKLEGSLERRPEREDLIRRGIIKETNLAPALQAKAAELERAQLEDKLEGVLGSRPEKDDLVKKGILQSDE</sequence>
<gene>
    <name evidence="6" type="ORF">A4X09_0g4755</name>
</gene>
<dbReference type="SMART" id="SM00707">
    <property type="entry name" value="RPEL"/>
    <property type="match status" value="3"/>
</dbReference>
<feature type="region of interest" description="Disordered" evidence="5">
    <location>
        <begin position="1"/>
        <end position="34"/>
    </location>
</feature>
<evidence type="ECO:0000256" key="3">
    <source>
        <dbReference type="ARBA" id="ARBA00023242"/>
    </source>
</evidence>
<evidence type="ECO:0000313" key="6">
    <source>
        <dbReference type="EMBL" id="KAE8267591.1"/>
    </source>
</evidence>
<evidence type="ECO:0000256" key="1">
    <source>
        <dbReference type="ARBA" id="ARBA00004123"/>
    </source>
</evidence>
<evidence type="ECO:0000256" key="4">
    <source>
        <dbReference type="PROSITE-ProRule" id="PRU00401"/>
    </source>
</evidence>
<dbReference type="AlphaFoldDB" id="A0A8X7N8Q9"/>
<dbReference type="GO" id="GO:0003713">
    <property type="term" value="F:transcription coactivator activity"/>
    <property type="evidence" value="ECO:0007669"/>
    <property type="project" value="TreeGrafter"/>
</dbReference>
<evidence type="ECO:0000256" key="2">
    <source>
        <dbReference type="ARBA" id="ARBA00022737"/>
    </source>
</evidence>
<feature type="compositionally biased region" description="Polar residues" evidence="5">
    <location>
        <begin position="1"/>
        <end position="11"/>
    </location>
</feature>
<reference evidence="6" key="2">
    <citation type="journal article" date="2019" name="IMA Fungus">
        <title>Genome sequencing and comparison of five Tilletia species to identify candidate genes for the detection of regulated species infecting wheat.</title>
        <authorList>
            <person name="Nguyen H.D.T."/>
            <person name="Sultana T."/>
            <person name="Kesanakurti P."/>
            <person name="Hambleton S."/>
        </authorList>
    </citation>
    <scope>NUCLEOTIDE SEQUENCE</scope>
    <source>
        <strain evidence="6">DAOMC 236422</strain>
    </source>
</reference>
<comment type="caution">
    <text evidence="6">The sequence shown here is derived from an EMBL/GenBank/DDBJ whole genome shotgun (WGS) entry which is preliminary data.</text>
</comment>
<reference evidence="6" key="1">
    <citation type="submission" date="2016-04" db="EMBL/GenBank/DDBJ databases">
        <authorList>
            <person name="Nguyen H.D."/>
            <person name="Samba Siva P."/>
            <person name="Cullis J."/>
            <person name="Levesque C.A."/>
            <person name="Hambleton S."/>
        </authorList>
    </citation>
    <scope>NUCLEOTIDE SEQUENCE</scope>
    <source>
        <strain evidence="6">DAOMC 236422</strain>
    </source>
</reference>
<feature type="repeat" description="RPEL" evidence="4">
    <location>
        <begin position="124"/>
        <end position="149"/>
    </location>
</feature>
<dbReference type="Gene3D" id="6.10.150.10">
    <property type="match status" value="1"/>
</dbReference>
<dbReference type="InterPro" id="IPR004018">
    <property type="entry name" value="RPEL_repeat"/>
</dbReference>
<evidence type="ECO:0000313" key="7">
    <source>
        <dbReference type="Proteomes" id="UP000078113"/>
    </source>
</evidence>
<keyword evidence="7" id="KW-1185">Reference proteome</keyword>
<evidence type="ECO:0000256" key="5">
    <source>
        <dbReference type="SAM" id="MobiDB-lite"/>
    </source>
</evidence>